<dbReference type="HOGENOM" id="CLU_127592_1_0_5"/>
<dbReference type="PATRIC" id="fig|565050.3.peg.3455"/>
<dbReference type="OrthoDB" id="9792323at2"/>
<evidence type="ECO:0000259" key="1">
    <source>
        <dbReference type="PROSITE" id="PS51819"/>
    </source>
</evidence>
<evidence type="ECO:0000313" key="3">
    <source>
        <dbReference type="Proteomes" id="UP000001364"/>
    </source>
</evidence>
<dbReference type="SUPFAM" id="SSF54593">
    <property type="entry name" value="Glyoxalase/Bleomycin resistance protein/Dihydroxybiphenyl dioxygenase"/>
    <property type="match status" value="1"/>
</dbReference>
<dbReference type="RefSeq" id="YP_002518910.1">
    <property type="nucleotide sequence ID" value="NC_011916.1"/>
</dbReference>
<dbReference type="SMR" id="A0A0H3CDK1"/>
<dbReference type="PhylomeDB" id="A0A0H3CDK1"/>
<dbReference type="Gene3D" id="3.10.180.10">
    <property type="entry name" value="2,3-Dihydroxybiphenyl 1,2-Dioxygenase, domain 1"/>
    <property type="match status" value="1"/>
</dbReference>
<protein>
    <submittedName>
        <fullName evidence="2">SOS-regulated glyoxalase family protein</fullName>
    </submittedName>
</protein>
<dbReference type="InterPro" id="IPR029068">
    <property type="entry name" value="Glyas_Bleomycin-R_OHBP_Dase"/>
</dbReference>
<dbReference type="Pfam" id="PF00903">
    <property type="entry name" value="Glyoxalase"/>
    <property type="match status" value="1"/>
</dbReference>
<evidence type="ECO:0000313" key="2">
    <source>
        <dbReference type="EMBL" id="ACL97002.1"/>
    </source>
</evidence>
<dbReference type="CDD" id="cd07247">
    <property type="entry name" value="SgaA_N_like"/>
    <property type="match status" value="1"/>
</dbReference>
<accession>A0A0H3CDK1</accession>
<dbReference type="RefSeq" id="WP_010921253.1">
    <property type="nucleotide sequence ID" value="NC_011916.1"/>
</dbReference>
<dbReference type="InterPro" id="IPR004360">
    <property type="entry name" value="Glyas_Fos-R_dOase_dom"/>
</dbReference>
<sequence length="117" mass="12557">MREDGKIDYIEWPGGDLPATKAFYSAAFGWTFADYGPDYVAFEGQGTDGGFAKPQEGSSDRPLVILYAHDLEAMLDKVTAAGGVITAPIFSFPGGRRFHFTDPSGNELGVWSATGVE</sequence>
<dbReference type="InterPro" id="IPR037523">
    <property type="entry name" value="VOC_core"/>
</dbReference>
<dbReference type="AlphaFoldDB" id="A0A0H3CDK1"/>
<gene>
    <name evidence="2" type="primary">mmcA</name>
    <name evidence="2" type="ordered locus">CCNA_03537</name>
</gene>
<feature type="domain" description="VOC" evidence="1">
    <location>
        <begin position="6"/>
        <end position="113"/>
    </location>
</feature>
<name>A0A0H3CDK1_CAUVN</name>
<dbReference type="Proteomes" id="UP000001364">
    <property type="component" value="Chromosome"/>
</dbReference>
<dbReference type="GeneID" id="7332535"/>
<dbReference type="KEGG" id="ccs:CCNA_03537"/>
<reference evidence="2 3" key="1">
    <citation type="journal article" date="2010" name="J. Bacteriol.">
        <title>The genetic basis of laboratory adaptation in Caulobacter crescentus.</title>
        <authorList>
            <person name="Marks M.E."/>
            <person name="Castro-Rojas C.M."/>
            <person name="Teiling C."/>
            <person name="Du L."/>
            <person name="Kapatral V."/>
            <person name="Walunas T.L."/>
            <person name="Crosson S."/>
        </authorList>
    </citation>
    <scope>NUCLEOTIDE SEQUENCE [LARGE SCALE GENOMIC DNA]</scope>
    <source>
        <strain evidence="3">NA1000 / CB15N</strain>
    </source>
</reference>
<dbReference type="PANTHER" id="PTHR33993">
    <property type="entry name" value="GLYOXALASE-RELATED"/>
    <property type="match status" value="1"/>
</dbReference>
<proteinExistence type="predicted"/>
<dbReference type="EMBL" id="CP001340">
    <property type="protein sequence ID" value="ACL97002.1"/>
    <property type="molecule type" value="Genomic_DNA"/>
</dbReference>
<dbReference type="InterPro" id="IPR052164">
    <property type="entry name" value="Anthracycline_SecMetBiosynth"/>
</dbReference>
<dbReference type="PANTHER" id="PTHR33993:SF1">
    <property type="entry name" value="GLYOXALASE FAMILY PROTEIN"/>
    <property type="match status" value="1"/>
</dbReference>
<keyword evidence="3" id="KW-1185">Reference proteome</keyword>
<organism evidence="2 3">
    <name type="scientific">Caulobacter vibrioides (strain NA1000 / CB15N)</name>
    <name type="common">Caulobacter crescentus</name>
    <dbReference type="NCBI Taxonomy" id="565050"/>
    <lineage>
        <taxon>Bacteria</taxon>
        <taxon>Pseudomonadati</taxon>
        <taxon>Pseudomonadota</taxon>
        <taxon>Alphaproteobacteria</taxon>
        <taxon>Caulobacterales</taxon>
        <taxon>Caulobacteraceae</taxon>
        <taxon>Caulobacter</taxon>
    </lineage>
</organism>
<dbReference type="PROSITE" id="PS51819">
    <property type="entry name" value="VOC"/>
    <property type="match status" value="1"/>
</dbReference>